<proteinExistence type="inferred from homology"/>
<evidence type="ECO:0000256" key="2">
    <source>
        <dbReference type="ARBA" id="ARBA00007241"/>
    </source>
</evidence>
<keyword evidence="12 18" id="KW-0520">NAD</keyword>
<keyword evidence="14 18" id="KW-1015">Disulfide bond</keyword>
<feature type="transmembrane region" description="Helical" evidence="18">
    <location>
        <begin position="389"/>
        <end position="416"/>
    </location>
</feature>
<evidence type="ECO:0000259" key="19">
    <source>
        <dbReference type="PROSITE" id="PS51352"/>
    </source>
</evidence>
<evidence type="ECO:0000256" key="18">
    <source>
        <dbReference type="HAMAP-Rule" id="MF_00399"/>
    </source>
</evidence>
<dbReference type="HAMAP" id="MF_00399">
    <property type="entry name" value="DbsD"/>
    <property type="match status" value="1"/>
</dbReference>
<comment type="caution">
    <text evidence="18">Lacks conserved residue(s) required for the propagation of feature annotation.</text>
</comment>
<dbReference type="PANTHER" id="PTHR32234">
    <property type="entry name" value="THIOL:DISULFIDE INTERCHANGE PROTEIN DSBD"/>
    <property type="match status" value="1"/>
</dbReference>
<comment type="catalytic activity">
    <reaction evidence="17 18">
        <text>[protein]-dithiol + NADP(+) = [protein]-disulfide + NADPH + H(+)</text>
        <dbReference type="Rhea" id="RHEA:18753"/>
        <dbReference type="Rhea" id="RHEA-COMP:10593"/>
        <dbReference type="Rhea" id="RHEA-COMP:10594"/>
        <dbReference type="ChEBI" id="CHEBI:15378"/>
        <dbReference type="ChEBI" id="CHEBI:29950"/>
        <dbReference type="ChEBI" id="CHEBI:50058"/>
        <dbReference type="ChEBI" id="CHEBI:57783"/>
        <dbReference type="ChEBI" id="CHEBI:58349"/>
        <dbReference type="EC" id="1.8.1.8"/>
    </reaction>
</comment>
<reference evidence="20 21" key="1">
    <citation type="submission" date="2019-03" db="EMBL/GenBank/DDBJ databases">
        <title>Genomic Encyclopedia of Type Strains, Phase IV (KMG-IV): sequencing the most valuable type-strain genomes for metagenomic binning, comparative biology and taxonomic classification.</title>
        <authorList>
            <person name="Goeker M."/>
        </authorList>
    </citation>
    <scope>NUCLEOTIDE SEQUENCE [LARGE SCALE GENOMIC DNA]</scope>
    <source>
        <strain evidence="20 21">DSM 24591</strain>
    </source>
</reference>
<evidence type="ECO:0000256" key="13">
    <source>
        <dbReference type="ARBA" id="ARBA00023136"/>
    </source>
</evidence>
<dbReference type="InterPro" id="IPR003834">
    <property type="entry name" value="Cyt_c_assmbl_TM_dom"/>
</dbReference>
<feature type="transmembrane region" description="Helical" evidence="18">
    <location>
        <begin position="516"/>
        <end position="538"/>
    </location>
</feature>
<evidence type="ECO:0000256" key="1">
    <source>
        <dbReference type="ARBA" id="ARBA00004429"/>
    </source>
</evidence>
<dbReference type="PANTHER" id="PTHR32234:SF0">
    <property type="entry name" value="THIOL:DISULFIDE INTERCHANGE PROTEIN DSBD"/>
    <property type="match status" value="1"/>
</dbReference>
<keyword evidence="9 18" id="KW-0249">Electron transport</keyword>
<dbReference type="Pfam" id="PF13899">
    <property type="entry name" value="Thioredoxin_7"/>
    <property type="match status" value="1"/>
</dbReference>
<evidence type="ECO:0000256" key="15">
    <source>
        <dbReference type="ARBA" id="ARBA00023284"/>
    </source>
</evidence>
<comment type="catalytic activity">
    <reaction evidence="16 18">
        <text>[protein]-dithiol + NAD(+) = [protein]-disulfide + NADH + H(+)</text>
        <dbReference type="Rhea" id="RHEA:18749"/>
        <dbReference type="Rhea" id="RHEA-COMP:10593"/>
        <dbReference type="Rhea" id="RHEA-COMP:10594"/>
        <dbReference type="ChEBI" id="CHEBI:15378"/>
        <dbReference type="ChEBI" id="CHEBI:29950"/>
        <dbReference type="ChEBI" id="CHEBI:50058"/>
        <dbReference type="ChEBI" id="CHEBI:57540"/>
        <dbReference type="ChEBI" id="CHEBI:57945"/>
        <dbReference type="EC" id="1.8.1.8"/>
    </reaction>
</comment>
<feature type="domain" description="Thioredoxin" evidence="19">
    <location>
        <begin position="555"/>
        <end position="701"/>
    </location>
</feature>
<keyword evidence="8 18" id="KW-0201">Cytochrome c-type biogenesis</keyword>
<dbReference type="InterPro" id="IPR028250">
    <property type="entry name" value="DsbDN"/>
</dbReference>
<sequence length="706" mass="74435">MFAKSSVGGGTCAMPLVKNWKNQLMNDFILWAGAKGGCSSQHVSRSYSKDARAHVYSPWRAALALAATLMLSVFMLYSGAAHAEENYLEPEQAFAFSAAMASPTELDVHYKIAPKYYMYRERFELALSPDASRLGTPQFPAGIVEYDPTFDKKLEIYHDQITIRVPLKPGATTPLKLAVTGQGCAEAGLCYAPMTTELALTPTAQGYSVSGPGVVASVPEPRPEGAHSVAGAAEGGATGLGSVLNMGDVGFASYLVGAGWVKIIVLCLALGLLLSFTPCVLPMVPILLAIVAGDAGRGVHVSRWRGLSLAAAYVLGMSLVYTVLGVVAGLIGASLSVWLQTPWVLTLFAVLLGLLALAMFGVFTLQVPSSLQSALNDRLSKIPGGRYSGAFLMGMVSALIVGPCIAAPLAGVLLFISQTGNLVLGGLALFALAWGEGLLLLVVGASSGALLPRAGAWMEGVNRFFGLLLFATAWWMVNSIVPAWLAILGWAFLGLWSAVMLRAFEALPAEPGLGDFLRKTLGLLLALWMALLIISVAAGGRSLLQPLGVFRVVGQAGGSAAPAGSLAAANAGPGLPAANTNAMRARFTQVASVAELDKLLASTDRPVMLDFYADWCVSCIEMEKLTFSDPVVAKKMSQFLLVQADVTKNTDDDRALLKRFKLFGPPGIMFFDSRGRLLPDARVIGFKNAGQFGAVLDRVLAAQAKR</sequence>
<feature type="transmembrane region" description="Helical" evidence="18">
    <location>
        <begin position="483"/>
        <end position="504"/>
    </location>
</feature>
<evidence type="ECO:0000313" key="20">
    <source>
        <dbReference type="EMBL" id="TCT07484.1"/>
    </source>
</evidence>
<dbReference type="InterPro" id="IPR013766">
    <property type="entry name" value="Thioredoxin_domain"/>
</dbReference>
<keyword evidence="6 18" id="KW-0812">Transmembrane</keyword>
<feature type="transmembrane region" description="Helical" evidence="18">
    <location>
        <begin position="343"/>
        <end position="368"/>
    </location>
</feature>
<evidence type="ECO:0000313" key="21">
    <source>
        <dbReference type="Proteomes" id="UP000295525"/>
    </source>
</evidence>
<evidence type="ECO:0000256" key="9">
    <source>
        <dbReference type="ARBA" id="ARBA00022982"/>
    </source>
</evidence>
<dbReference type="SUPFAM" id="SSF52833">
    <property type="entry name" value="Thioredoxin-like"/>
    <property type="match status" value="1"/>
</dbReference>
<comment type="subcellular location">
    <subcellularLocation>
        <location evidence="1 18">Cell inner membrane</location>
        <topology evidence="1 18">Multi-pass membrane protein</topology>
    </subcellularLocation>
</comment>
<gene>
    <name evidence="18" type="primary">dsbD</name>
    <name evidence="20" type="ORF">EDC26_106208</name>
</gene>
<dbReference type="GO" id="GO:0005886">
    <property type="term" value="C:plasma membrane"/>
    <property type="evidence" value="ECO:0007669"/>
    <property type="project" value="UniProtKB-SubCell"/>
</dbReference>
<dbReference type="SUPFAM" id="SSF74863">
    <property type="entry name" value="Thiol:disulfide interchange protein DsbD, N-terminal domain (DsbD-alpha)"/>
    <property type="match status" value="1"/>
</dbReference>
<keyword evidence="5 18" id="KW-0997">Cell inner membrane</keyword>
<evidence type="ECO:0000256" key="3">
    <source>
        <dbReference type="ARBA" id="ARBA00022448"/>
    </source>
</evidence>
<dbReference type="Pfam" id="PF02683">
    <property type="entry name" value="DsbD_TM"/>
    <property type="match status" value="1"/>
</dbReference>
<feature type="transmembrane region" description="Helical" evidence="18">
    <location>
        <begin position="456"/>
        <end position="477"/>
    </location>
</feature>
<dbReference type="InterPro" id="IPR022910">
    <property type="entry name" value="Thiol_diS_interchange_DbsD"/>
</dbReference>
<keyword evidence="7" id="KW-0732">Signal</keyword>
<dbReference type="PROSITE" id="PS51352">
    <property type="entry name" value="THIOREDOXIN_2"/>
    <property type="match status" value="1"/>
</dbReference>
<dbReference type="Pfam" id="PF11412">
    <property type="entry name" value="DsbD_N"/>
    <property type="match status" value="1"/>
</dbReference>
<dbReference type="NCBIfam" id="NF001419">
    <property type="entry name" value="PRK00293.1"/>
    <property type="match status" value="1"/>
</dbReference>
<feature type="disulfide bond" description="Redox-active" evidence="18">
    <location>
        <begin position="616"/>
        <end position="619"/>
    </location>
</feature>
<feature type="transmembrane region" description="Helical" evidence="18">
    <location>
        <begin position="280"/>
        <end position="299"/>
    </location>
</feature>
<dbReference type="InterPro" id="IPR036249">
    <property type="entry name" value="Thioredoxin-like_sf"/>
</dbReference>
<feature type="transmembrane region" description="Helical" evidence="18">
    <location>
        <begin position="422"/>
        <end position="444"/>
    </location>
</feature>
<evidence type="ECO:0000256" key="7">
    <source>
        <dbReference type="ARBA" id="ARBA00022729"/>
    </source>
</evidence>
<dbReference type="Gene3D" id="3.40.30.10">
    <property type="entry name" value="Glutaredoxin"/>
    <property type="match status" value="1"/>
</dbReference>
<dbReference type="GO" id="GO:0045454">
    <property type="term" value="P:cell redox homeostasis"/>
    <property type="evidence" value="ECO:0007669"/>
    <property type="project" value="TreeGrafter"/>
</dbReference>
<dbReference type="InterPro" id="IPR035671">
    <property type="entry name" value="DsbD_gamma"/>
</dbReference>
<comment type="caution">
    <text evidence="20">The sequence shown here is derived from an EMBL/GenBank/DDBJ whole genome shotgun (WGS) entry which is preliminary data.</text>
</comment>
<keyword evidence="11 18" id="KW-0560">Oxidoreductase</keyword>
<keyword evidence="15 18" id="KW-0676">Redox-active center</keyword>
<feature type="transmembrane region" description="Helical" evidence="18">
    <location>
        <begin position="251"/>
        <end position="274"/>
    </location>
</feature>
<keyword evidence="21" id="KW-1185">Reference proteome</keyword>
<dbReference type="EC" id="1.8.1.8" evidence="18"/>
<evidence type="ECO:0000256" key="6">
    <source>
        <dbReference type="ARBA" id="ARBA00022692"/>
    </source>
</evidence>
<evidence type="ECO:0000256" key="4">
    <source>
        <dbReference type="ARBA" id="ARBA00022475"/>
    </source>
</evidence>
<evidence type="ECO:0000256" key="5">
    <source>
        <dbReference type="ARBA" id="ARBA00022519"/>
    </source>
</evidence>
<keyword evidence="3 18" id="KW-0813">Transport</keyword>
<evidence type="ECO:0000256" key="10">
    <source>
        <dbReference type="ARBA" id="ARBA00022989"/>
    </source>
</evidence>
<dbReference type="CDD" id="cd02953">
    <property type="entry name" value="DsbDgamma"/>
    <property type="match status" value="1"/>
</dbReference>
<keyword evidence="10 18" id="KW-1133">Transmembrane helix</keyword>
<accession>A0A4R3M2Q4</accession>
<dbReference type="Proteomes" id="UP000295525">
    <property type="component" value="Unassembled WGS sequence"/>
</dbReference>
<keyword evidence="13 18" id="KW-0472">Membrane</keyword>
<evidence type="ECO:0000256" key="17">
    <source>
        <dbReference type="ARBA" id="ARBA00047804"/>
    </source>
</evidence>
<evidence type="ECO:0000256" key="14">
    <source>
        <dbReference type="ARBA" id="ARBA00023157"/>
    </source>
</evidence>
<organism evidence="20 21">
    <name type="scientific">Paralcaligenes ureilyticus</name>
    <dbReference type="NCBI Taxonomy" id="627131"/>
    <lineage>
        <taxon>Bacteria</taxon>
        <taxon>Pseudomonadati</taxon>
        <taxon>Pseudomonadota</taxon>
        <taxon>Betaproteobacteria</taxon>
        <taxon>Burkholderiales</taxon>
        <taxon>Alcaligenaceae</taxon>
        <taxon>Paralcaligenes</taxon>
    </lineage>
</organism>
<comment type="similarity">
    <text evidence="2 18">Belongs to the thioredoxin family. DsbD subfamily.</text>
</comment>
<evidence type="ECO:0000256" key="16">
    <source>
        <dbReference type="ARBA" id="ARBA00047388"/>
    </source>
</evidence>
<dbReference type="GO" id="GO:0047134">
    <property type="term" value="F:protein-disulfide reductase [NAD(P)H] activity"/>
    <property type="evidence" value="ECO:0007669"/>
    <property type="project" value="UniProtKB-UniRule"/>
</dbReference>
<feature type="transmembrane region" description="Helical" evidence="18">
    <location>
        <begin position="311"/>
        <end position="331"/>
    </location>
</feature>
<dbReference type="InterPro" id="IPR036929">
    <property type="entry name" value="DsbDN_sf"/>
</dbReference>
<dbReference type="Gene3D" id="2.60.40.1250">
    <property type="entry name" value="Thiol:disulfide interchange protein DsbD, N-terminal domain"/>
    <property type="match status" value="1"/>
</dbReference>
<protein>
    <recommendedName>
        <fullName evidence="18">Thiol:disulfide interchange protein DsbD</fullName>
        <ecNumber evidence="18">1.8.1.8</ecNumber>
    </recommendedName>
    <alternativeName>
        <fullName evidence="18">Protein-disulfide reductase</fullName>
        <shortName evidence="18">Disulfide reductase</shortName>
    </alternativeName>
</protein>
<keyword evidence="4 18" id="KW-1003">Cell membrane</keyword>
<dbReference type="GO" id="GO:0017004">
    <property type="term" value="P:cytochrome complex assembly"/>
    <property type="evidence" value="ECO:0007669"/>
    <property type="project" value="UniProtKB-UniRule"/>
</dbReference>
<dbReference type="AlphaFoldDB" id="A0A4R3M2Q4"/>
<dbReference type="EMBL" id="SMAJ01000006">
    <property type="protein sequence ID" value="TCT07484.1"/>
    <property type="molecule type" value="Genomic_DNA"/>
</dbReference>
<evidence type="ECO:0000256" key="12">
    <source>
        <dbReference type="ARBA" id="ARBA00023027"/>
    </source>
</evidence>
<comment type="function">
    <text evidence="18">Required to facilitate the formation of correct disulfide bonds in some periplasmic proteins and for the assembly of the periplasmic c-type cytochromes. Acts by transferring electrons from cytoplasmic thioredoxin to the periplasm. This transfer involves a cascade of disulfide bond formation and reduction steps.</text>
</comment>
<evidence type="ECO:0000256" key="8">
    <source>
        <dbReference type="ARBA" id="ARBA00022748"/>
    </source>
</evidence>
<feature type="disulfide bond" description="Redox-active" evidence="18">
    <location>
        <begin position="184"/>
        <end position="190"/>
    </location>
</feature>
<dbReference type="GO" id="GO:0009055">
    <property type="term" value="F:electron transfer activity"/>
    <property type="evidence" value="ECO:0007669"/>
    <property type="project" value="UniProtKB-UniRule"/>
</dbReference>
<evidence type="ECO:0000256" key="11">
    <source>
        <dbReference type="ARBA" id="ARBA00023002"/>
    </source>
</evidence>
<name>A0A4R3M2Q4_9BURK</name>